<accession>A0A1H4UH49</accession>
<name>A0A1H4UH49_TSUTY</name>
<keyword evidence="3" id="KW-1185">Reference proteome</keyword>
<dbReference type="OrthoDB" id="4641259at2"/>
<feature type="region of interest" description="Disordered" evidence="1">
    <location>
        <begin position="138"/>
        <end position="184"/>
    </location>
</feature>
<gene>
    <name evidence="2" type="ORF">SAMN04489793_2897</name>
</gene>
<dbReference type="Proteomes" id="UP000182241">
    <property type="component" value="Unassembled WGS sequence"/>
</dbReference>
<dbReference type="STRING" id="57704.SAMN04489793_2897"/>
<protein>
    <submittedName>
        <fullName evidence="2">Uncharacterized protein</fullName>
    </submittedName>
</protein>
<feature type="compositionally biased region" description="Basic and acidic residues" evidence="1">
    <location>
        <begin position="156"/>
        <end position="174"/>
    </location>
</feature>
<evidence type="ECO:0000256" key="1">
    <source>
        <dbReference type="SAM" id="MobiDB-lite"/>
    </source>
</evidence>
<dbReference type="AlphaFoldDB" id="A0A1H4UH49"/>
<dbReference type="RefSeq" id="WP_068741706.1">
    <property type="nucleotide sequence ID" value="NZ_FNSA01000003.1"/>
</dbReference>
<proteinExistence type="predicted"/>
<reference evidence="3" key="1">
    <citation type="submission" date="2016-10" db="EMBL/GenBank/DDBJ databases">
        <authorList>
            <person name="Varghese N."/>
            <person name="Submissions S."/>
        </authorList>
    </citation>
    <scope>NUCLEOTIDE SEQUENCE [LARGE SCALE GENOMIC DNA]</scope>
    <source>
        <strain evidence="3">DSM 44234</strain>
    </source>
</reference>
<evidence type="ECO:0000313" key="2">
    <source>
        <dbReference type="EMBL" id="SEC67910.1"/>
    </source>
</evidence>
<organism evidence="2 3">
    <name type="scientific">Tsukamurella tyrosinosolvens</name>
    <dbReference type="NCBI Taxonomy" id="57704"/>
    <lineage>
        <taxon>Bacteria</taxon>
        <taxon>Bacillati</taxon>
        <taxon>Actinomycetota</taxon>
        <taxon>Actinomycetes</taxon>
        <taxon>Mycobacteriales</taxon>
        <taxon>Tsukamurellaceae</taxon>
        <taxon>Tsukamurella</taxon>
    </lineage>
</organism>
<dbReference type="EMBL" id="FNSA01000003">
    <property type="protein sequence ID" value="SEC67910.1"/>
    <property type="molecule type" value="Genomic_DNA"/>
</dbReference>
<sequence length="184" mass="20355">MTETATYFRSPNPETGSEALTVFFTAPLCDLTEAAQYDLDKLTEDLISDARDQMAAAGLASRPNIAYGRIRILQDIEPDENGVNHIPQVYATVIAYLTDAEPGDSRLDSLLDAPFRGDRTGADIEFTIPTVESEAEIEEEIRQDASRGQKQIAEADAERAQAAEDKARLEKDPFADDDFDNFFD</sequence>
<evidence type="ECO:0000313" key="3">
    <source>
        <dbReference type="Proteomes" id="UP000182241"/>
    </source>
</evidence>
<feature type="compositionally biased region" description="Acidic residues" evidence="1">
    <location>
        <begin position="175"/>
        <end position="184"/>
    </location>
</feature>